<dbReference type="GO" id="GO:0004553">
    <property type="term" value="F:hydrolase activity, hydrolyzing O-glycosyl compounds"/>
    <property type="evidence" value="ECO:0007669"/>
    <property type="project" value="TreeGrafter"/>
</dbReference>
<sequence>MSTFVFLGLLLYSLFFIQPVFAIVNPLSVPNNKFGIHIIQATPDESSPAAKLVNTNGDWGYITVLVESKDRDHNKWQEFFDDLRRRHLIPLVRLATEPQGNFWKRPYEKEEEAWADFLDALNWPTKNRYVIVYNEPNHGTEWGNKVDASSYAEVLDKTITALKNKNQDFFVLNGGFDASTPSKPPVYEDQITFMKEMNKAVPGIFEKLDGWVSHSYPNPAFAGSPAAVGRGTVRNWFWEIQQLRNLGVTYNLPVFITETGWKHAEGLSYDSRLPDEETVAKYYKEAFETAWNIDRIVAITPFLLSYQEIPFDHFSFKKPTGEKQNIKVLSVAYPEYYSMYQTIQDLPKVTGKPVQETKALLTKGEIYSSIISGEIYTISLTFKNIGQSIWNDRQAVMLQPIEGGQSLGITGIELPEDRKIEPGQEYTFNLNLKAPQSGTYKVSLNLFDGSSQFDSKPVEFTTEVKSPVVLKILSTLGWKKDFAGAYVLRIKGISEESAQAITLNTEGVSPEIEARYLLPDYSFEFSLEKPFYKPKTINQKVSAGVNTLDFGVLQPDIFTAILHPKELWKLLPFSN</sequence>
<comment type="caution">
    <text evidence="1">The sequence shown here is derived from an EMBL/GenBank/DDBJ whole genome shotgun (WGS) entry which is preliminary data.</text>
</comment>
<gene>
    <name evidence="1" type="ORF">A2867_05375</name>
</gene>
<dbReference type="InterPro" id="IPR017853">
    <property type="entry name" value="GH"/>
</dbReference>
<accession>A0A1F5JKZ7</accession>
<evidence type="ECO:0000313" key="1">
    <source>
        <dbReference type="EMBL" id="OGE29282.1"/>
    </source>
</evidence>
<organism evidence="1 2">
    <name type="scientific">Candidatus Daviesbacteria bacterium RIFCSPHIGHO2_01_FULL_40_11</name>
    <dbReference type="NCBI Taxonomy" id="1797762"/>
    <lineage>
        <taxon>Bacteria</taxon>
        <taxon>Candidatus Daviesiibacteriota</taxon>
    </lineage>
</organism>
<dbReference type="EMBL" id="MFCP01000008">
    <property type="protein sequence ID" value="OGE29282.1"/>
    <property type="molecule type" value="Genomic_DNA"/>
</dbReference>
<dbReference type="Proteomes" id="UP000177555">
    <property type="component" value="Unassembled WGS sequence"/>
</dbReference>
<protein>
    <submittedName>
        <fullName evidence="1">Uncharacterized protein</fullName>
    </submittedName>
</protein>
<dbReference type="AlphaFoldDB" id="A0A1F5JKZ7"/>
<dbReference type="PANTHER" id="PTHR12631:SF10">
    <property type="entry name" value="BETA-XYLOSIDASE-LIKE PROTEIN-RELATED"/>
    <property type="match status" value="1"/>
</dbReference>
<dbReference type="Gene3D" id="3.20.20.80">
    <property type="entry name" value="Glycosidases"/>
    <property type="match status" value="1"/>
</dbReference>
<evidence type="ECO:0000313" key="2">
    <source>
        <dbReference type="Proteomes" id="UP000177555"/>
    </source>
</evidence>
<reference evidence="1 2" key="1">
    <citation type="journal article" date="2016" name="Nat. Commun.">
        <title>Thousands of microbial genomes shed light on interconnected biogeochemical processes in an aquifer system.</title>
        <authorList>
            <person name="Anantharaman K."/>
            <person name="Brown C.T."/>
            <person name="Hug L.A."/>
            <person name="Sharon I."/>
            <person name="Castelle C.J."/>
            <person name="Probst A.J."/>
            <person name="Thomas B.C."/>
            <person name="Singh A."/>
            <person name="Wilkins M.J."/>
            <person name="Karaoz U."/>
            <person name="Brodie E.L."/>
            <person name="Williams K.H."/>
            <person name="Hubbard S.S."/>
            <person name="Banfield J.F."/>
        </authorList>
    </citation>
    <scope>NUCLEOTIDE SEQUENCE [LARGE SCALE GENOMIC DNA]</scope>
</reference>
<proteinExistence type="predicted"/>
<dbReference type="InterPro" id="IPR013783">
    <property type="entry name" value="Ig-like_fold"/>
</dbReference>
<dbReference type="SUPFAM" id="SSF51445">
    <property type="entry name" value="(Trans)glycosidases"/>
    <property type="match status" value="1"/>
</dbReference>
<name>A0A1F5JKZ7_9BACT</name>
<dbReference type="Gene3D" id="2.60.40.10">
    <property type="entry name" value="Immunoglobulins"/>
    <property type="match status" value="1"/>
</dbReference>
<dbReference type="InterPro" id="IPR051923">
    <property type="entry name" value="Glycosyl_Hydrolase_39"/>
</dbReference>
<dbReference type="PANTHER" id="PTHR12631">
    <property type="entry name" value="ALPHA-L-IDURONIDASE"/>
    <property type="match status" value="1"/>
</dbReference>